<dbReference type="PANTHER" id="PTHR21137">
    <property type="entry name" value="ODORANT RECEPTOR"/>
    <property type="match status" value="1"/>
</dbReference>
<feature type="transmembrane region" description="Helical" evidence="10">
    <location>
        <begin position="73"/>
        <end position="97"/>
    </location>
</feature>
<comment type="caution">
    <text evidence="10">Lacks conserved residue(s) required for the propagation of feature annotation.</text>
</comment>
<dbReference type="InterPro" id="IPR004117">
    <property type="entry name" value="7tm6_olfct_rcpt"/>
</dbReference>
<keyword evidence="8 10" id="KW-0675">Receptor</keyword>
<evidence type="ECO:0000256" key="8">
    <source>
        <dbReference type="ARBA" id="ARBA00023170"/>
    </source>
</evidence>
<evidence type="ECO:0000256" key="9">
    <source>
        <dbReference type="ARBA" id="ARBA00023224"/>
    </source>
</evidence>
<protein>
    <recommendedName>
        <fullName evidence="10">Odorant receptor</fullName>
    </recommendedName>
</protein>
<comment type="subcellular location">
    <subcellularLocation>
        <location evidence="1 10">Cell membrane</location>
        <topology evidence="1 10">Multi-pass membrane protein</topology>
    </subcellularLocation>
</comment>
<comment type="similarity">
    <text evidence="10">Belongs to the insect chemoreceptor superfamily. Heteromeric odorant receptor channel (TC 1.A.69) family.</text>
</comment>
<evidence type="ECO:0000313" key="12">
    <source>
        <dbReference type="Proteomes" id="UP001642520"/>
    </source>
</evidence>
<feature type="transmembrane region" description="Helical" evidence="10">
    <location>
        <begin position="280"/>
        <end position="303"/>
    </location>
</feature>
<proteinExistence type="inferred from homology"/>
<keyword evidence="7 10" id="KW-0472">Membrane</keyword>
<evidence type="ECO:0000256" key="7">
    <source>
        <dbReference type="ARBA" id="ARBA00023136"/>
    </source>
</evidence>
<evidence type="ECO:0000256" key="10">
    <source>
        <dbReference type="RuleBase" id="RU351113"/>
    </source>
</evidence>
<dbReference type="EMBL" id="CAXAJV020001293">
    <property type="protein sequence ID" value="CAL7942947.1"/>
    <property type="molecule type" value="Genomic_DNA"/>
</dbReference>
<keyword evidence="6 10" id="KW-1133">Transmembrane helix</keyword>
<name>A0ABP1NRC1_XYLVO</name>
<keyword evidence="5 10" id="KW-0552">Olfaction</keyword>
<keyword evidence="4 10" id="KW-0812">Transmembrane</keyword>
<keyword evidence="2" id="KW-1003">Cell membrane</keyword>
<accession>A0ABP1NRC1</accession>
<gene>
    <name evidence="11" type="ORF">XYLVIOL_LOCUS5802</name>
</gene>
<evidence type="ECO:0000256" key="5">
    <source>
        <dbReference type="ARBA" id="ARBA00022725"/>
    </source>
</evidence>
<evidence type="ECO:0000256" key="4">
    <source>
        <dbReference type="ARBA" id="ARBA00022692"/>
    </source>
</evidence>
<keyword evidence="9 10" id="KW-0807">Transducer</keyword>
<evidence type="ECO:0000256" key="6">
    <source>
        <dbReference type="ARBA" id="ARBA00022989"/>
    </source>
</evidence>
<feature type="transmembrane region" description="Helical" evidence="10">
    <location>
        <begin position="40"/>
        <end position="67"/>
    </location>
</feature>
<organism evidence="11 12">
    <name type="scientific">Xylocopa violacea</name>
    <name type="common">Violet carpenter bee</name>
    <name type="synonym">Apis violacea</name>
    <dbReference type="NCBI Taxonomy" id="135666"/>
    <lineage>
        <taxon>Eukaryota</taxon>
        <taxon>Metazoa</taxon>
        <taxon>Ecdysozoa</taxon>
        <taxon>Arthropoda</taxon>
        <taxon>Hexapoda</taxon>
        <taxon>Insecta</taxon>
        <taxon>Pterygota</taxon>
        <taxon>Neoptera</taxon>
        <taxon>Endopterygota</taxon>
        <taxon>Hymenoptera</taxon>
        <taxon>Apocrita</taxon>
        <taxon>Aculeata</taxon>
        <taxon>Apoidea</taxon>
        <taxon>Anthophila</taxon>
        <taxon>Apidae</taxon>
        <taxon>Xylocopa</taxon>
        <taxon>Xylocopa</taxon>
    </lineage>
</organism>
<feature type="transmembrane region" description="Helical" evidence="10">
    <location>
        <begin position="315"/>
        <end position="333"/>
    </location>
</feature>
<comment type="caution">
    <text evidence="11">The sequence shown here is derived from an EMBL/GenBank/DDBJ whole genome shotgun (WGS) entry which is preliminary data.</text>
</comment>
<evidence type="ECO:0000313" key="11">
    <source>
        <dbReference type="EMBL" id="CAL7942947.1"/>
    </source>
</evidence>
<dbReference type="Pfam" id="PF02949">
    <property type="entry name" value="7tm_6"/>
    <property type="match status" value="1"/>
</dbReference>
<keyword evidence="12" id="KW-1185">Reference proteome</keyword>
<dbReference type="Proteomes" id="UP001642520">
    <property type="component" value="Unassembled WGS sequence"/>
</dbReference>
<dbReference type="PANTHER" id="PTHR21137:SF35">
    <property type="entry name" value="ODORANT RECEPTOR 19A-RELATED"/>
    <property type="match status" value="1"/>
</dbReference>
<evidence type="ECO:0000256" key="3">
    <source>
        <dbReference type="ARBA" id="ARBA00022606"/>
    </source>
</evidence>
<sequence length="411" mass="47303">MDIFGKKQTNLNKIKPNKHLENCISIIYYMGLWPGQVKHTYLYTLYTIFSLVFFLGITIISEIAYIIVNWEDLEIIMAGLTLLMTNCTYAAKVIYIVCRHKHIKDLIDITKSKMFCRDNVKYERIITYYTWQGIFHHIAYQSFGGIAIICWGCTPIVQILSGTSKQLPTQGWYPYNVTSTPAFEITSSYQFVIVLLSCINNVAIDTLITGLIITTCCQLTLLGCNISSMNCTAEEELILSNNGSAEKFAQKDSDELYDDLKLCIKHSIMIFNFLKQIQNMFGTIIFLQLLVNCIIICLIAFNISQMKDYVPSELFGMLMYMCCMTYQIFIYCWHGNELYFHSIDVCLSAYANNWWNNSKNFKRALLIIMTRVQCPLMLTVGNIMELSLENFVLILRTSYSIFTVLKSSTVI</sequence>
<evidence type="ECO:0000256" key="1">
    <source>
        <dbReference type="ARBA" id="ARBA00004651"/>
    </source>
</evidence>
<evidence type="ECO:0000256" key="2">
    <source>
        <dbReference type="ARBA" id="ARBA00022475"/>
    </source>
</evidence>
<reference evidence="11 12" key="1">
    <citation type="submission" date="2024-08" db="EMBL/GenBank/DDBJ databases">
        <authorList>
            <person name="Will J Nash"/>
            <person name="Angela Man"/>
            <person name="Seanna McTaggart"/>
            <person name="Kendall Baker"/>
            <person name="Tom Barker"/>
            <person name="Leah Catchpole"/>
            <person name="Alex Durrant"/>
            <person name="Karim Gharbi"/>
            <person name="Naomi Irish"/>
            <person name="Gemy Kaithakottil"/>
            <person name="Debby Ku"/>
            <person name="Aaliyah Providence"/>
            <person name="Felix Shaw"/>
            <person name="David Swarbreck"/>
            <person name="Chris Watkins"/>
            <person name="Ann M. McCartney"/>
            <person name="Giulio Formenti"/>
            <person name="Alice Mouton"/>
            <person name="Noel Vella"/>
            <person name="Bjorn M von Reumont"/>
            <person name="Adriana Vella"/>
            <person name="Wilfried Haerty"/>
        </authorList>
    </citation>
    <scope>NUCLEOTIDE SEQUENCE [LARGE SCALE GENOMIC DNA]</scope>
</reference>
<keyword evidence="3 10" id="KW-0716">Sensory transduction</keyword>